<dbReference type="InterPro" id="IPR043502">
    <property type="entry name" value="DNA/RNA_pol_sf"/>
</dbReference>
<dbReference type="InterPro" id="IPR000477">
    <property type="entry name" value="RT_dom"/>
</dbReference>
<gene>
    <name evidence="3" type="ORF">FSB_LOCUS19661</name>
</gene>
<dbReference type="EMBL" id="OIVN01001252">
    <property type="protein sequence ID" value="SPC91779.1"/>
    <property type="molecule type" value="Genomic_DNA"/>
</dbReference>
<feature type="compositionally biased region" description="Pro residues" evidence="1">
    <location>
        <begin position="27"/>
        <end position="46"/>
    </location>
</feature>
<evidence type="ECO:0000313" key="3">
    <source>
        <dbReference type="EMBL" id="SPC91779.1"/>
    </source>
</evidence>
<organism evidence="3">
    <name type="scientific">Fagus sylvatica</name>
    <name type="common">Beechnut</name>
    <dbReference type="NCBI Taxonomy" id="28930"/>
    <lineage>
        <taxon>Eukaryota</taxon>
        <taxon>Viridiplantae</taxon>
        <taxon>Streptophyta</taxon>
        <taxon>Embryophyta</taxon>
        <taxon>Tracheophyta</taxon>
        <taxon>Spermatophyta</taxon>
        <taxon>Magnoliopsida</taxon>
        <taxon>eudicotyledons</taxon>
        <taxon>Gunneridae</taxon>
        <taxon>Pentapetalae</taxon>
        <taxon>rosids</taxon>
        <taxon>fabids</taxon>
        <taxon>Fagales</taxon>
        <taxon>Fagaceae</taxon>
        <taxon>Fagus</taxon>
    </lineage>
</organism>
<name>A0A2N9FXQ9_FAGSY</name>
<feature type="compositionally biased region" description="Low complexity" evidence="1">
    <location>
        <begin position="12"/>
        <end position="26"/>
    </location>
</feature>
<dbReference type="GO" id="GO:0003824">
    <property type="term" value="F:catalytic activity"/>
    <property type="evidence" value="ECO:0007669"/>
    <property type="project" value="InterPro"/>
</dbReference>
<evidence type="ECO:0000256" key="1">
    <source>
        <dbReference type="SAM" id="MobiDB-lite"/>
    </source>
</evidence>
<dbReference type="Gene3D" id="3.60.10.10">
    <property type="entry name" value="Endonuclease/exonuclease/phosphatase"/>
    <property type="match status" value="1"/>
</dbReference>
<dbReference type="Pfam" id="PF00078">
    <property type="entry name" value="RVT_1"/>
    <property type="match status" value="1"/>
</dbReference>
<dbReference type="PROSITE" id="PS50878">
    <property type="entry name" value="RT_POL"/>
    <property type="match status" value="1"/>
</dbReference>
<feature type="domain" description="Reverse transcriptase" evidence="2">
    <location>
        <begin position="884"/>
        <end position="1128"/>
    </location>
</feature>
<dbReference type="CDD" id="cd01650">
    <property type="entry name" value="RT_nLTR_like"/>
    <property type="match status" value="1"/>
</dbReference>
<dbReference type="PANTHER" id="PTHR33116:SF78">
    <property type="entry name" value="OS12G0587133 PROTEIN"/>
    <property type="match status" value="1"/>
</dbReference>
<feature type="compositionally biased region" description="Pro residues" evidence="1">
    <location>
        <begin position="1"/>
        <end position="11"/>
    </location>
</feature>
<dbReference type="Pfam" id="PF03372">
    <property type="entry name" value="Exo_endo_phos"/>
    <property type="match status" value="1"/>
</dbReference>
<dbReference type="PANTHER" id="PTHR33116">
    <property type="entry name" value="REVERSE TRANSCRIPTASE ZINC-BINDING DOMAIN-CONTAINING PROTEIN-RELATED-RELATED"/>
    <property type="match status" value="1"/>
</dbReference>
<protein>
    <recommendedName>
        <fullName evidence="2">Reverse transcriptase domain-containing protein</fullName>
    </recommendedName>
</protein>
<dbReference type="SUPFAM" id="SSF56219">
    <property type="entry name" value="DNase I-like"/>
    <property type="match status" value="1"/>
</dbReference>
<reference evidence="3" key="1">
    <citation type="submission" date="2018-02" db="EMBL/GenBank/DDBJ databases">
        <authorList>
            <person name="Cohen D.B."/>
            <person name="Kent A.D."/>
        </authorList>
    </citation>
    <scope>NUCLEOTIDE SEQUENCE</scope>
</reference>
<accession>A0A2N9FXQ9</accession>
<proteinExistence type="predicted"/>
<dbReference type="InterPro" id="IPR036691">
    <property type="entry name" value="Endo/exonu/phosph_ase_sf"/>
</dbReference>
<evidence type="ECO:0000259" key="2">
    <source>
        <dbReference type="PROSITE" id="PS50878"/>
    </source>
</evidence>
<feature type="region of interest" description="Disordered" evidence="1">
    <location>
        <begin position="1"/>
        <end position="57"/>
    </location>
</feature>
<dbReference type="SUPFAM" id="SSF56672">
    <property type="entry name" value="DNA/RNA polymerases"/>
    <property type="match status" value="1"/>
</dbReference>
<dbReference type="InterPro" id="IPR005135">
    <property type="entry name" value="Endo/exonuclease/phosphatase"/>
</dbReference>
<feature type="region of interest" description="Disordered" evidence="1">
    <location>
        <begin position="263"/>
        <end position="352"/>
    </location>
</feature>
<sequence length="1486" mass="167006">MSLPPPPPYPFSFPHTQTQPPQHQNSYPPPHLPHPYPHQPPFPNPSPTFFTASHPPPSYAQILQNPYTAYNPFPHHPSAPLPHNLGLPKPSHPIQNITKPHLVNGTRNVAQHRGDEASGGNAFCIDSKAFTLTFDGGRADPYNIKERRGRYRGSLWVGLSELRWILDVFVKLRNPNQTIEGHYEFHRDGYRVLGTSCLANSGGKYVEVSEYQSGTHRGSIRIPEGRRGAGWSVFEFQVRKYFLGELTPAPEIPSNGSRTVQWVGLDPIHGPQTEGELDSKTVGQAQSKKAIGPSDGEAQSGGNKDLLVHSLQEDLETSSDGASGEDESHDEDAWFDEESRSQDGDDDAPTQGDFSITVAAVEDATGGSPRLVALTSPTNSQQPLTITATAPMMAELIDAETGTAALPSLEEIAVVEFAEEDSARPLEMLPMVPFDGVTGKGLSSPLTCTPLNMMGPLETPQAMESLGHEAECLALLRKIEEDRKPKLIQKGVRNSSKKGARELKNLTSSVNYDETKLASLNLRLVKSLWGHQHVNWVALDAINTAGEIVLMWDTRVVERVDAVVGQFSISCCWNGLVDDFNWVCSGVYGPHTEEDRQLCWAELSSVRQRWVFPWCIVGDFNAIRTPSERLGCQNFNPSMHSFSDWIDSHQLVDLPLVGESFTWSNGTTPPSMSRIDRVLVSLDWEAQYSDVLVKLLPRPISDHHPLLMVVGDMAGGKNSFKFENMWLKEEGFVDKVKNWWLGYEFVGTPSFVLANKLKALKEDLKKWNKETFGNVHHRKNCCMRDILELDVKEGQGGLSPEEQQLREVLKESEPWRPKVDGLEFDSIDPIDRDLLERPFEREEVVQVLLKLQGDKAPGPDGFTMAFFQKCWGIVETDVMAFFGEVYEFGKFERSLNATFISLIPKKTNAVNIRDFRPISLIGCIYKLLAKVLANRLALVLDGLICKLDIEKTYDHVNWGCLYSLMDKMGFGSRWIRWMKACTSTVRFSMIVNGSPTGFFGSSRGLRQGDPLSPLLFLLIMEVLSCMLRRSVERGFVNGFQVGRGDQSNVNISHLLYADDTILFCDAHPEQLLYIRMAVTCFEAVTGLKVNMSKSEMVPVGEVVGLSNLADLLYCHTGTLPLQYLGMPLGAPYKALAIWNPIVEKIERRLAGWQKVYLSRGGRLTLLKSTLSSLPTYYLSLFPIPVNVAKRIECLQRNFLWGGMGEEHKFHLVAWDRICSPIAQGGLGVRQLIPFNLALLGKWLWRFGVEESHLWRRVVAAKYGVDRGGWTSSLPRDSYGCSLWRHIRKGWEVFSTHICFEVGLGTRVSLWYDNWCSDRPLKELFPDLFGLSLNQEATIASVLVSQGVAQPHGWNITFERDFNDWELDQVVDFFSLLHSHTPRGDGMDKLVWRPSRKGVFDARGLVLAGWCCMCKQADESVDHLLLHCWAARKLWSFVFQGVGVDWVIPSQVPDLAFWLVELVWKEVLGYLEFDSFLPDVDYLEREE</sequence>
<feature type="compositionally biased region" description="Acidic residues" evidence="1">
    <location>
        <begin position="313"/>
        <end position="336"/>
    </location>
</feature>